<dbReference type="EMBL" id="PCYK01000020">
    <property type="protein sequence ID" value="PIR45922.1"/>
    <property type="molecule type" value="Genomic_DNA"/>
</dbReference>
<organism evidence="1 2">
    <name type="scientific">Candidatus Vogelbacteria bacterium CG10_big_fil_rev_8_21_14_0_10_49_38</name>
    <dbReference type="NCBI Taxonomy" id="1975043"/>
    <lineage>
        <taxon>Bacteria</taxon>
        <taxon>Candidatus Vogeliibacteriota</taxon>
    </lineage>
</organism>
<dbReference type="Gene3D" id="3.40.50.300">
    <property type="entry name" value="P-loop containing nucleotide triphosphate hydrolases"/>
    <property type="match status" value="1"/>
</dbReference>
<comment type="caution">
    <text evidence="1">The sequence shown here is derived from an EMBL/GenBank/DDBJ whole genome shotgun (WGS) entry which is preliminary data.</text>
</comment>
<reference evidence="1 2" key="1">
    <citation type="submission" date="2017-09" db="EMBL/GenBank/DDBJ databases">
        <title>Depth-based differentiation of microbial function through sediment-hosted aquifers and enrichment of novel symbionts in the deep terrestrial subsurface.</title>
        <authorList>
            <person name="Probst A.J."/>
            <person name="Ladd B."/>
            <person name="Jarett J.K."/>
            <person name="Geller-Mcgrath D.E."/>
            <person name="Sieber C.M."/>
            <person name="Emerson J.B."/>
            <person name="Anantharaman K."/>
            <person name="Thomas B.C."/>
            <person name="Malmstrom R."/>
            <person name="Stieglmeier M."/>
            <person name="Klingl A."/>
            <person name="Woyke T."/>
            <person name="Ryan C.M."/>
            <person name="Banfield J.F."/>
        </authorList>
    </citation>
    <scope>NUCLEOTIDE SEQUENCE [LARGE SCALE GENOMIC DNA]</scope>
    <source>
        <strain evidence="1">CG10_big_fil_rev_8_21_14_0_10_49_38</strain>
    </source>
</reference>
<accession>A0A2H0RH83</accession>
<evidence type="ECO:0000313" key="2">
    <source>
        <dbReference type="Proteomes" id="UP000230431"/>
    </source>
</evidence>
<sequence>MYNNVNRKIWNIWSKGGERYRVDSDRPLYVVTGFPRSGTSFLSRLVSLCGVSFGEESDLKAGRSINPHGFFENRRFFELVDAMLLEAGFKNSYAIPKGASLNAKGSYRRIKRMVTRIRMTRFLEDSQGRGADFGVKITPLALHLLRPHVQRMKVIGVFRDPHASVYSNTKIFGKGQPFSVMMEHWKETNKELLYHLAVNESILVSFDDLFNEKRTSAILEKLSRFIGGGDVAELNKVRDPSLYKQSSELKELRRIYPLDGETKEIFDALERAKV</sequence>
<dbReference type="SUPFAM" id="SSF52540">
    <property type="entry name" value="P-loop containing nucleoside triphosphate hydrolases"/>
    <property type="match status" value="1"/>
</dbReference>
<evidence type="ECO:0008006" key="3">
    <source>
        <dbReference type="Google" id="ProtNLM"/>
    </source>
</evidence>
<proteinExistence type="predicted"/>
<dbReference type="InterPro" id="IPR027417">
    <property type="entry name" value="P-loop_NTPase"/>
</dbReference>
<name>A0A2H0RH83_9BACT</name>
<gene>
    <name evidence="1" type="ORF">COV08_02440</name>
</gene>
<evidence type="ECO:0000313" key="1">
    <source>
        <dbReference type="EMBL" id="PIR45922.1"/>
    </source>
</evidence>
<dbReference type="AlphaFoldDB" id="A0A2H0RH83"/>
<dbReference type="Proteomes" id="UP000230431">
    <property type="component" value="Unassembled WGS sequence"/>
</dbReference>
<protein>
    <recommendedName>
        <fullName evidence="3">Sulfotransferase domain-containing protein</fullName>
    </recommendedName>
</protein>